<evidence type="ECO:0000256" key="1">
    <source>
        <dbReference type="ARBA" id="ARBA00022980"/>
    </source>
</evidence>
<dbReference type="GO" id="GO:0003735">
    <property type="term" value="F:structural constituent of ribosome"/>
    <property type="evidence" value="ECO:0007669"/>
    <property type="project" value="InterPro"/>
</dbReference>
<dbReference type="Pfam" id="PF00886">
    <property type="entry name" value="Ribosomal_S16"/>
    <property type="match status" value="1"/>
</dbReference>
<dbReference type="GO" id="GO:0006412">
    <property type="term" value="P:translation"/>
    <property type="evidence" value="ECO:0007669"/>
    <property type="project" value="InterPro"/>
</dbReference>
<keyword evidence="1 3" id="KW-0689">Ribosomal protein</keyword>
<dbReference type="NCBIfam" id="TIGR00002">
    <property type="entry name" value="S16"/>
    <property type="match status" value="1"/>
</dbReference>
<dbReference type="PANTHER" id="PTHR12919">
    <property type="entry name" value="30S RIBOSOMAL PROTEIN S16"/>
    <property type="match status" value="1"/>
</dbReference>
<gene>
    <name evidence="3" type="ORF">MNBD_GAMMA08-2042</name>
</gene>
<proteinExistence type="inferred from homology"/>
<dbReference type="InterPro" id="IPR000307">
    <property type="entry name" value="Ribosomal_bS16"/>
</dbReference>
<dbReference type="InterPro" id="IPR023803">
    <property type="entry name" value="Ribosomal_bS16_dom_sf"/>
</dbReference>
<evidence type="ECO:0000256" key="2">
    <source>
        <dbReference type="ARBA" id="ARBA00023274"/>
    </source>
</evidence>
<sequence length="85" mass="9461">MVTIRLSRGGAKKKPFYHVVVTDSRMPRDGRYIERVGYFNPMAKGAEKNLEISLDRIDHWVSQGAGTSDRVASLVKQVRKAATAA</sequence>
<dbReference type="InterPro" id="IPR020592">
    <property type="entry name" value="Ribosomal_bS16_CS"/>
</dbReference>
<reference evidence="3" key="1">
    <citation type="submission" date="2018-06" db="EMBL/GenBank/DDBJ databases">
        <authorList>
            <person name="Zhirakovskaya E."/>
        </authorList>
    </citation>
    <scope>NUCLEOTIDE SEQUENCE</scope>
</reference>
<protein>
    <submittedName>
        <fullName evidence="3">SSU ribosomal protein S16p</fullName>
    </submittedName>
</protein>
<accession>A0A3B0XGY3</accession>
<dbReference type="PANTHER" id="PTHR12919:SF20">
    <property type="entry name" value="SMALL RIBOSOMAL SUBUNIT PROTEIN BS16M"/>
    <property type="match status" value="1"/>
</dbReference>
<dbReference type="AlphaFoldDB" id="A0A3B0XGY3"/>
<keyword evidence="2" id="KW-0687">Ribonucleoprotein</keyword>
<dbReference type="Gene3D" id="3.30.1320.10">
    <property type="match status" value="1"/>
</dbReference>
<dbReference type="GO" id="GO:0015935">
    <property type="term" value="C:small ribosomal subunit"/>
    <property type="evidence" value="ECO:0007669"/>
    <property type="project" value="TreeGrafter"/>
</dbReference>
<evidence type="ECO:0000313" key="3">
    <source>
        <dbReference type="EMBL" id="VAW63543.1"/>
    </source>
</evidence>
<dbReference type="EMBL" id="UOFH01000252">
    <property type="protein sequence ID" value="VAW63543.1"/>
    <property type="molecule type" value="Genomic_DNA"/>
</dbReference>
<dbReference type="GO" id="GO:0005737">
    <property type="term" value="C:cytoplasm"/>
    <property type="evidence" value="ECO:0007669"/>
    <property type="project" value="UniProtKB-ARBA"/>
</dbReference>
<dbReference type="FunFam" id="3.30.1320.10:FF:000001">
    <property type="entry name" value="30S ribosomal protein S16"/>
    <property type="match status" value="1"/>
</dbReference>
<organism evidence="3">
    <name type="scientific">hydrothermal vent metagenome</name>
    <dbReference type="NCBI Taxonomy" id="652676"/>
    <lineage>
        <taxon>unclassified sequences</taxon>
        <taxon>metagenomes</taxon>
        <taxon>ecological metagenomes</taxon>
    </lineage>
</organism>
<dbReference type="SUPFAM" id="SSF54565">
    <property type="entry name" value="Ribosomal protein S16"/>
    <property type="match status" value="1"/>
</dbReference>
<dbReference type="PROSITE" id="PS00732">
    <property type="entry name" value="RIBOSOMAL_S16"/>
    <property type="match status" value="1"/>
</dbReference>
<name>A0A3B0XGY3_9ZZZZ</name>
<dbReference type="HAMAP" id="MF_00385">
    <property type="entry name" value="Ribosomal_bS16"/>
    <property type="match status" value="1"/>
</dbReference>